<gene>
    <name evidence="1" type="ORF">EPIR_3371</name>
</gene>
<keyword evidence="2" id="KW-1185">Reference proteome</keyword>
<name>V5ZCQ3_9GAMM</name>
<evidence type="ECO:0000313" key="1">
    <source>
        <dbReference type="EMBL" id="CCG88734.1"/>
    </source>
</evidence>
<accession>V5ZCQ3</accession>
<sequence length="58" mass="6737">MRAYAQRMSFKRGQVLKMRHKTLDNRLPAKTRHLANLSSVGGTSPQPQFWLSVNLRQQ</sequence>
<dbReference type="EMBL" id="CAHS01000021">
    <property type="protein sequence ID" value="CCG88734.1"/>
    <property type="molecule type" value="Genomic_DNA"/>
</dbReference>
<comment type="caution">
    <text evidence="1">The sequence shown here is derived from an EMBL/GenBank/DDBJ whole genome shotgun (WGS) entry which is preliminary data.</text>
</comment>
<dbReference type="Proteomes" id="UP000018217">
    <property type="component" value="Unassembled WGS sequence"/>
</dbReference>
<dbReference type="STRING" id="1161919.EPIR_3371"/>
<protein>
    <submittedName>
        <fullName evidence="1">Uncharacterized protein</fullName>
    </submittedName>
</protein>
<proteinExistence type="predicted"/>
<dbReference type="AlphaFoldDB" id="V5ZCQ3"/>
<reference evidence="1 2" key="1">
    <citation type="journal article" date="2013" name="Syst. Appl. Microbiol.">
        <title>Phylogenetic position and virulence apparatus of the pear flower necrosis pathogen Erwinia piriflorinigrans CFBP 5888T as assessed by comparative genomics.</title>
        <authorList>
            <person name="Smits T.H."/>
            <person name="Rezzonico F."/>
            <person name="Lopez M.M."/>
            <person name="Blom J."/>
            <person name="Goesmann A."/>
            <person name="Frey J.E."/>
            <person name="Duffy B."/>
        </authorList>
    </citation>
    <scope>NUCLEOTIDE SEQUENCE [LARGE SCALE GENOMIC DNA]</scope>
    <source>
        <strain evidence="2">CFBP5888</strain>
    </source>
</reference>
<organism evidence="1 2">
    <name type="scientific">Erwinia piriflorinigrans CFBP 5888</name>
    <dbReference type="NCBI Taxonomy" id="1161919"/>
    <lineage>
        <taxon>Bacteria</taxon>
        <taxon>Pseudomonadati</taxon>
        <taxon>Pseudomonadota</taxon>
        <taxon>Gammaproteobacteria</taxon>
        <taxon>Enterobacterales</taxon>
        <taxon>Erwiniaceae</taxon>
        <taxon>Erwinia</taxon>
    </lineage>
</organism>
<evidence type="ECO:0000313" key="2">
    <source>
        <dbReference type="Proteomes" id="UP000018217"/>
    </source>
</evidence>